<protein>
    <submittedName>
        <fullName evidence="2">Uncharacterized protein</fullName>
    </submittedName>
</protein>
<organism evidence="2 3">
    <name type="scientific">Cytospora chrysosperma</name>
    <name type="common">Cytospora canker fungus</name>
    <name type="synonym">Sphaeria chrysosperma</name>
    <dbReference type="NCBI Taxonomy" id="252740"/>
    <lineage>
        <taxon>Eukaryota</taxon>
        <taxon>Fungi</taxon>
        <taxon>Dikarya</taxon>
        <taxon>Ascomycota</taxon>
        <taxon>Pezizomycotina</taxon>
        <taxon>Sordariomycetes</taxon>
        <taxon>Sordariomycetidae</taxon>
        <taxon>Diaporthales</taxon>
        <taxon>Cytosporaceae</taxon>
        <taxon>Cytospora</taxon>
    </lineage>
</organism>
<dbReference type="Proteomes" id="UP000284375">
    <property type="component" value="Unassembled WGS sequence"/>
</dbReference>
<accession>A0A423VM00</accession>
<sequence>MPLSGISRFFGKSYDGPLIIDDDEDEENHQPPPADGNSSMGDASGESYSAEGSPGTSDAAGSGAGKSDGRSDGEESVQEVHSFAGGQRQHAPGAGSQTKSFPRNTPATTPKTGTGILKGTGPRLLSKPSRRPRKSATYNLLALSRQAMRYSDRSPKKRHSLALDQVPRRQSEPPTYNLKELIQRTRGRPKGTKKLADKVAKRPAKEKASVSGQASSHARKWRVTDDGDDEDIPSKRPRINPDTSIADSFASEGPDVTDSALQEGDSASKPVAKRPWRDSVVPPVLQGSSSLLQYIIPWVHHGGGVLDPNGIPEDERIASLLALPMQRTIEWNQASRNRWNVSGKIDIVALLIQLTGEDPPSPCSRCTSDPKYGQWVGCKVISSKMAGEAWRLYGCANCVYHGKQTYCSLKGWSRKRATREVAPLTVVREKSRGGVSESNSSEDIDQSEASAGEAITAEAKTAQNCASGHSVYQDNDGAAMQAEPTQHQDASLVTAGGSVVMPLMMEPWEKAPGRIRSRNLGAMENIAFSKSYLANGHEVPVCKEAAFRVEIIRSGHSQQFRFKNDTLCLCSIASGKLRVKMDGEDPFTIGSHGMFRILPGSACVVENEVYDDVTMHVTSIRVEDG</sequence>
<dbReference type="InterPro" id="IPR022190">
    <property type="entry name" value="DUF3716"/>
</dbReference>
<evidence type="ECO:0000313" key="3">
    <source>
        <dbReference type="Proteomes" id="UP000284375"/>
    </source>
</evidence>
<evidence type="ECO:0000256" key="1">
    <source>
        <dbReference type="SAM" id="MobiDB-lite"/>
    </source>
</evidence>
<proteinExistence type="predicted"/>
<dbReference type="AlphaFoldDB" id="A0A423VM00"/>
<feature type="region of interest" description="Disordered" evidence="1">
    <location>
        <begin position="429"/>
        <end position="451"/>
    </location>
</feature>
<dbReference type="OrthoDB" id="3545073at2759"/>
<dbReference type="Pfam" id="PF12511">
    <property type="entry name" value="DUF3716"/>
    <property type="match status" value="1"/>
</dbReference>
<comment type="caution">
    <text evidence="2">The sequence shown here is derived from an EMBL/GenBank/DDBJ whole genome shotgun (WGS) entry which is preliminary data.</text>
</comment>
<feature type="compositionally biased region" description="Low complexity" evidence="1">
    <location>
        <begin position="52"/>
        <end position="61"/>
    </location>
</feature>
<name>A0A423VM00_CYTCH</name>
<keyword evidence="3" id="KW-1185">Reference proteome</keyword>
<feature type="compositionally biased region" description="Basic and acidic residues" evidence="1">
    <location>
        <begin position="194"/>
        <end position="208"/>
    </location>
</feature>
<reference evidence="2 3" key="1">
    <citation type="submission" date="2015-09" db="EMBL/GenBank/DDBJ databases">
        <title>Host preference determinants of Valsa canker pathogens revealed by comparative genomics.</title>
        <authorList>
            <person name="Yin Z."/>
            <person name="Huang L."/>
        </authorList>
    </citation>
    <scope>NUCLEOTIDE SEQUENCE [LARGE SCALE GENOMIC DNA]</scope>
    <source>
        <strain evidence="2 3">YSFL</strain>
    </source>
</reference>
<dbReference type="STRING" id="252740.A0A423VM00"/>
<gene>
    <name evidence="2" type="ORF">VSDG_07615</name>
</gene>
<dbReference type="EMBL" id="LJZO01000040">
    <property type="protein sequence ID" value="ROV91988.1"/>
    <property type="molecule type" value="Genomic_DNA"/>
</dbReference>
<feature type="compositionally biased region" description="Polar residues" evidence="1">
    <location>
        <begin position="95"/>
        <end position="112"/>
    </location>
</feature>
<feature type="region of interest" description="Disordered" evidence="1">
    <location>
        <begin position="1"/>
        <end position="274"/>
    </location>
</feature>
<evidence type="ECO:0000313" key="2">
    <source>
        <dbReference type="EMBL" id="ROV91988.1"/>
    </source>
</evidence>